<dbReference type="AlphaFoldDB" id="A0AAD7WLB8"/>
<reference evidence="2" key="1">
    <citation type="journal article" date="2023" name="Science">
        <title>Genome structures resolve the early diversification of teleost fishes.</title>
        <authorList>
            <person name="Parey E."/>
            <person name="Louis A."/>
            <person name="Montfort J."/>
            <person name="Bouchez O."/>
            <person name="Roques C."/>
            <person name="Iampietro C."/>
            <person name="Lluch J."/>
            <person name="Castinel A."/>
            <person name="Donnadieu C."/>
            <person name="Desvignes T."/>
            <person name="Floi Bucao C."/>
            <person name="Jouanno E."/>
            <person name="Wen M."/>
            <person name="Mejri S."/>
            <person name="Dirks R."/>
            <person name="Jansen H."/>
            <person name="Henkel C."/>
            <person name="Chen W.J."/>
            <person name="Zahm M."/>
            <person name="Cabau C."/>
            <person name="Klopp C."/>
            <person name="Thompson A.W."/>
            <person name="Robinson-Rechavi M."/>
            <person name="Braasch I."/>
            <person name="Lecointre G."/>
            <person name="Bobe J."/>
            <person name="Postlethwait J.H."/>
            <person name="Berthelot C."/>
            <person name="Roest Crollius H."/>
            <person name="Guiguen Y."/>
        </authorList>
    </citation>
    <scope>NUCLEOTIDE SEQUENCE</scope>
    <source>
        <strain evidence="2">NC1722</strain>
    </source>
</reference>
<feature type="region of interest" description="Disordered" evidence="1">
    <location>
        <begin position="28"/>
        <end position="85"/>
    </location>
</feature>
<evidence type="ECO:0000313" key="3">
    <source>
        <dbReference type="Proteomes" id="UP001221898"/>
    </source>
</evidence>
<evidence type="ECO:0000256" key="1">
    <source>
        <dbReference type="SAM" id="MobiDB-lite"/>
    </source>
</evidence>
<name>A0AAD7WLB8_9TELE</name>
<gene>
    <name evidence="2" type="ORF">AAFF_G00388130</name>
</gene>
<keyword evidence="3" id="KW-1185">Reference proteome</keyword>
<evidence type="ECO:0000313" key="2">
    <source>
        <dbReference type="EMBL" id="KAJ8401231.1"/>
    </source>
</evidence>
<accession>A0AAD7WLB8</accession>
<protein>
    <submittedName>
        <fullName evidence="2">Uncharacterized protein</fullName>
    </submittedName>
</protein>
<proteinExistence type="predicted"/>
<comment type="caution">
    <text evidence="2">The sequence shown here is derived from an EMBL/GenBank/DDBJ whole genome shotgun (WGS) entry which is preliminary data.</text>
</comment>
<dbReference type="EMBL" id="JAINUG010000072">
    <property type="protein sequence ID" value="KAJ8401231.1"/>
    <property type="molecule type" value="Genomic_DNA"/>
</dbReference>
<sequence length="112" mass="11537">MSQHCPPPPPPGLSLWGPTAMAQNLGLQTHCDIPGPAGPRPTVTHQKLDPQTHCDPQNPPGSETHCDTPEPGPTDLVGSLPAHGSLSTDRAVISASVGSSNLQRKAVKCGAQ</sequence>
<organism evidence="2 3">
    <name type="scientific">Aldrovandia affinis</name>
    <dbReference type="NCBI Taxonomy" id="143900"/>
    <lineage>
        <taxon>Eukaryota</taxon>
        <taxon>Metazoa</taxon>
        <taxon>Chordata</taxon>
        <taxon>Craniata</taxon>
        <taxon>Vertebrata</taxon>
        <taxon>Euteleostomi</taxon>
        <taxon>Actinopterygii</taxon>
        <taxon>Neopterygii</taxon>
        <taxon>Teleostei</taxon>
        <taxon>Notacanthiformes</taxon>
        <taxon>Halosauridae</taxon>
        <taxon>Aldrovandia</taxon>
    </lineage>
</organism>
<dbReference type="Proteomes" id="UP001221898">
    <property type="component" value="Unassembled WGS sequence"/>
</dbReference>